<dbReference type="EC" id="3.2.1.14" evidence="1"/>
<keyword evidence="1" id="KW-0326">Glycosidase</keyword>
<gene>
    <name evidence="1" type="primary">CHT4_2</name>
    <name evidence="1" type="ORF">LOY88_005469</name>
</gene>
<keyword evidence="1" id="KW-0378">Hydrolase</keyword>
<dbReference type="EMBL" id="JALBCA010000097">
    <property type="protein sequence ID" value="KAI2383167.1"/>
    <property type="molecule type" value="Genomic_DNA"/>
</dbReference>
<sequence>MSSPRLLVSPWPSRAIYVLLVSCLLLGSLPAVFAAPNSPPKSTCVQVVQEPAHPPKAPCVKEPPNSVQKPGIPPNTTCVKDPPKVIQKPVVNLPGSSSNTSHSESGFRSVAYFVNWGIYGRKYTPNDLPVEKLTHILYAFANVNPNSGKVNLTDPWSDVEQRYPTDSWNDKGTNLYGCTKQMYLLKKRNRHLKVLLSIGGWTYSPNFPKAVSTEAGRKNFAETAVQLMLDTGMDGLDIDWEYPKNDEEAQNFVRLLEAVQAKFKTIAGNRKFLLTIATSAGPDKLKILRLKEMDQYLDFINLMAYDYSGPWDSIAGHQANIRPSKNLTASTPFSTEAALNYYINTAGIRASKLVVGIPLYGRAFTNTDGPGTPFKGVGEGSWEKGIWDYKVLPQNGSQVFRSSIFEGGIGASWSYDSAKKLFISFDTVEMVAEKTQFIFDKQLGGAMWWEASGDRGGRNATMSGGSLMATFYENIRKLSRSGMEKTPNVLDYPESKYDNMKSGMSN</sequence>
<evidence type="ECO:0000313" key="1">
    <source>
        <dbReference type="EMBL" id="KAI2383167.1"/>
    </source>
</evidence>
<reference evidence="1" key="1">
    <citation type="journal article" date="2022" name="bioRxiv">
        <title>Population genetic analysis of Ophidiomyces ophidiicola, the causative agent of snake fungal disease, indicates recent introductions to the USA.</title>
        <authorList>
            <person name="Ladner J.T."/>
            <person name="Palmer J.M."/>
            <person name="Ettinger C.L."/>
            <person name="Stajich J.E."/>
            <person name="Farrell T.M."/>
            <person name="Glorioso B.M."/>
            <person name="Lawson B."/>
            <person name="Price S.J."/>
            <person name="Stengle A.G."/>
            <person name="Grear D.A."/>
            <person name="Lorch J.M."/>
        </authorList>
    </citation>
    <scope>NUCLEOTIDE SEQUENCE</scope>
    <source>
        <strain evidence="1">NWHC 24266-5</strain>
    </source>
</reference>
<accession>A0ACB8UQT2</accession>
<proteinExistence type="predicted"/>
<comment type="caution">
    <text evidence="1">The sequence shown here is derived from an EMBL/GenBank/DDBJ whole genome shotgun (WGS) entry which is preliminary data.</text>
</comment>
<name>A0ACB8UQT2_9EURO</name>
<organism evidence="1">
    <name type="scientific">Ophidiomyces ophidiicola</name>
    <dbReference type="NCBI Taxonomy" id="1387563"/>
    <lineage>
        <taxon>Eukaryota</taxon>
        <taxon>Fungi</taxon>
        <taxon>Dikarya</taxon>
        <taxon>Ascomycota</taxon>
        <taxon>Pezizomycotina</taxon>
        <taxon>Eurotiomycetes</taxon>
        <taxon>Eurotiomycetidae</taxon>
        <taxon>Onygenales</taxon>
        <taxon>Onygenaceae</taxon>
        <taxon>Ophidiomyces</taxon>
    </lineage>
</organism>
<protein>
    <submittedName>
        <fullName evidence="1">Chitinase 4</fullName>
        <ecNumber evidence="1">3.2.1.14</ecNumber>
    </submittedName>
</protein>